<feature type="domain" description="SKP1 component POZ" evidence="6">
    <location>
        <begin position="42"/>
        <end position="105"/>
    </location>
</feature>
<evidence type="ECO:0000313" key="8">
    <source>
        <dbReference type="WBParaSite" id="MBELARI_LOCUS16113"/>
    </source>
</evidence>
<dbReference type="InterPro" id="IPR001232">
    <property type="entry name" value="SKP1-like"/>
</dbReference>
<dbReference type="CDD" id="cd18321">
    <property type="entry name" value="BTB_POZ_EloC"/>
    <property type="match status" value="1"/>
</dbReference>
<evidence type="ECO:0000256" key="3">
    <source>
        <dbReference type="ARBA" id="ARBA00021347"/>
    </source>
</evidence>
<name>A0AAF3J4R6_9BILA</name>
<sequence length="136" mass="15401">MPPTKTKKNEVNGDAREEKPVDSPSDSEADEQIIIEGPDANYVSLQSNDGHSFFIKKDMALVSSTIRAMLSGPGTFKEREENTIVFREVPSHVMQEVCRYFDYKHAYNQSVSEIPEFQIKPELALELLMVANFLDC</sequence>
<keyword evidence="4" id="KW-0539">Nucleus</keyword>
<evidence type="ECO:0000256" key="1">
    <source>
        <dbReference type="ARBA" id="ARBA00004123"/>
    </source>
</evidence>
<dbReference type="InterPro" id="IPR039948">
    <property type="entry name" value="ELC1"/>
</dbReference>
<dbReference type="FunFam" id="3.30.710.10:FF:000035">
    <property type="entry name" value="Elongin C transcription elongation factor"/>
    <property type="match status" value="1"/>
</dbReference>
<accession>A0AAF3J4R6</accession>
<dbReference type="Gene3D" id="3.30.710.10">
    <property type="entry name" value="Potassium Channel Kv1.1, Chain A"/>
    <property type="match status" value="1"/>
</dbReference>
<dbReference type="Proteomes" id="UP000887575">
    <property type="component" value="Unassembled WGS sequence"/>
</dbReference>
<dbReference type="AlphaFoldDB" id="A0AAF3J4R6"/>
<dbReference type="PANTHER" id="PTHR20648">
    <property type="entry name" value="ELONGIN-C"/>
    <property type="match status" value="1"/>
</dbReference>
<dbReference type="GO" id="GO:0005634">
    <property type="term" value="C:nucleus"/>
    <property type="evidence" value="ECO:0007669"/>
    <property type="project" value="UniProtKB-SubCell"/>
</dbReference>
<feature type="compositionally biased region" description="Basic and acidic residues" evidence="5">
    <location>
        <begin position="7"/>
        <end position="21"/>
    </location>
</feature>
<evidence type="ECO:0000313" key="7">
    <source>
        <dbReference type="Proteomes" id="UP000887575"/>
    </source>
</evidence>
<protein>
    <recommendedName>
        <fullName evidence="3">Elongin-C</fullName>
    </recommendedName>
</protein>
<dbReference type="InterPro" id="IPR016073">
    <property type="entry name" value="Skp1_comp_POZ"/>
</dbReference>
<dbReference type="Pfam" id="PF03931">
    <property type="entry name" value="Skp1_POZ"/>
    <property type="match status" value="1"/>
</dbReference>
<dbReference type="InterPro" id="IPR011333">
    <property type="entry name" value="SKP1/BTB/POZ_sf"/>
</dbReference>
<reference evidence="8" key="1">
    <citation type="submission" date="2024-02" db="UniProtKB">
        <authorList>
            <consortium name="WormBaseParasite"/>
        </authorList>
    </citation>
    <scope>IDENTIFICATION</scope>
</reference>
<organism evidence="7 8">
    <name type="scientific">Mesorhabditis belari</name>
    <dbReference type="NCBI Taxonomy" id="2138241"/>
    <lineage>
        <taxon>Eukaryota</taxon>
        <taxon>Metazoa</taxon>
        <taxon>Ecdysozoa</taxon>
        <taxon>Nematoda</taxon>
        <taxon>Chromadorea</taxon>
        <taxon>Rhabditida</taxon>
        <taxon>Rhabditina</taxon>
        <taxon>Rhabditomorpha</taxon>
        <taxon>Rhabditoidea</taxon>
        <taxon>Rhabditidae</taxon>
        <taxon>Mesorhabditinae</taxon>
        <taxon>Mesorhabditis</taxon>
    </lineage>
</organism>
<keyword evidence="7" id="KW-1185">Reference proteome</keyword>
<evidence type="ECO:0000256" key="2">
    <source>
        <dbReference type="ARBA" id="ARBA00009993"/>
    </source>
</evidence>
<evidence type="ECO:0000256" key="5">
    <source>
        <dbReference type="SAM" id="MobiDB-lite"/>
    </source>
</evidence>
<dbReference type="WBParaSite" id="MBELARI_LOCUS16113">
    <property type="protein sequence ID" value="MBELARI_LOCUS16113"/>
    <property type="gene ID" value="MBELARI_LOCUS16113"/>
</dbReference>
<evidence type="ECO:0000259" key="6">
    <source>
        <dbReference type="Pfam" id="PF03931"/>
    </source>
</evidence>
<comment type="similarity">
    <text evidence="2">Belongs to the SKP1 family.</text>
</comment>
<dbReference type="SUPFAM" id="SSF54695">
    <property type="entry name" value="POZ domain"/>
    <property type="match status" value="1"/>
</dbReference>
<feature type="region of interest" description="Disordered" evidence="5">
    <location>
        <begin position="1"/>
        <end position="30"/>
    </location>
</feature>
<dbReference type="GO" id="GO:0006511">
    <property type="term" value="P:ubiquitin-dependent protein catabolic process"/>
    <property type="evidence" value="ECO:0007669"/>
    <property type="project" value="InterPro"/>
</dbReference>
<comment type="subcellular location">
    <subcellularLocation>
        <location evidence="1">Nucleus</location>
    </subcellularLocation>
</comment>
<proteinExistence type="inferred from homology"/>
<dbReference type="SMART" id="SM00512">
    <property type="entry name" value="Skp1"/>
    <property type="match status" value="1"/>
</dbReference>
<evidence type="ECO:0000256" key="4">
    <source>
        <dbReference type="ARBA" id="ARBA00023242"/>
    </source>
</evidence>